<name>A0AAN9F9F9_CROPI</name>
<protein>
    <submittedName>
        <fullName evidence="1">Uncharacterized protein</fullName>
    </submittedName>
</protein>
<organism evidence="1 2">
    <name type="scientific">Crotalaria pallida</name>
    <name type="common">Smooth rattlebox</name>
    <name type="synonym">Crotalaria striata</name>
    <dbReference type="NCBI Taxonomy" id="3830"/>
    <lineage>
        <taxon>Eukaryota</taxon>
        <taxon>Viridiplantae</taxon>
        <taxon>Streptophyta</taxon>
        <taxon>Embryophyta</taxon>
        <taxon>Tracheophyta</taxon>
        <taxon>Spermatophyta</taxon>
        <taxon>Magnoliopsida</taxon>
        <taxon>eudicotyledons</taxon>
        <taxon>Gunneridae</taxon>
        <taxon>Pentapetalae</taxon>
        <taxon>rosids</taxon>
        <taxon>fabids</taxon>
        <taxon>Fabales</taxon>
        <taxon>Fabaceae</taxon>
        <taxon>Papilionoideae</taxon>
        <taxon>50 kb inversion clade</taxon>
        <taxon>genistoids sensu lato</taxon>
        <taxon>core genistoids</taxon>
        <taxon>Crotalarieae</taxon>
        <taxon>Crotalaria</taxon>
    </lineage>
</organism>
<sequence length="108" mass="12075">MEMKMRETLLSGMALTTSLSRRHRGGEGRQLRQLSCRQSTSRIRWLSSSAVSVVVANVGERIVRERGRVCGKWDVESDGGKEKWRGMCVELKQVLGFGDGGGNNDYEI</sequence>
<dbReference type="Proteomes" id="UP001372338">
    <property type="component" value="Unassembled WGS sequence"/>
</dbReference>
<reference evidence="1 2" key="1">
    <citation type="submission" date="2024-01" db="EMBL/GenBank/DDBJ databases">
        <title>The genomes of 5 underutilized Papilionoideae crops provide insights into root nodulation and disease resistanc.</title>
        <authorList>
            <person name="Yuan L."/>
        </authorList>
    </citation>
    <scope>NUCLEOTIDE SEQUENCE [LARGE SCALE GENOMIC DNA]</scope>
    <source>
        <strain evidence="1">ZHUSHIDOU_FW_LH</strain>
        <tissue evidence="1">Leaf</tissue>
    </source>
</reference>
<comment type="caution">
    <text evidence="1">The sequence shown here is derived from an EMBL/GenBank/DDBJ whole genome shotgun (WGS) entry which is preliminary data.</text>
</comment>
<gene>
    <name evidence="1" type="ORF">RIF29_22890</name>
</gene>
<evidence type="ECO:0000313" key="2">
    <source>
        <dbReference type="Proteomes" id="UP001372338"/>
    </source>
</evidence>
<accession>A0AAN9F9F9</accession>
<evidence type="ECO:0000313" key="1">
    <source>
        <dbReference type="EMBL" id="KAK7270031.1"/>
    </source>
</evidence>
<keyword evidence="2" id="KW-1185">Reference proteome</keyword>
<dbReference type="AlphaFoldDB" id="A0AAN9F9F9"/>
<proteinExistence type="predicted"/>
<dbReference type="EMBL" id="JAYWIO010000004">
    <property type="protein sequence ID" value="KAK7270031.1"/>
    <property type="molecule type" value="Genomic_DNA"/>
</dbReference>